<name>A0A3A6TBS7_9GAMM</name>
<dbReference type="OrthoDB" id="9763659at2"/>
<protein>
    <recommendedName>
        <fullName evidence="5">ATP-dependent RecD-like DNA helicase</fullName>
    </recommendedName>
</protein>
<dbReference type="Proteomes" id="UP000273022">
    <property type="component" value="Unassembled WGS sequence"/>
</dbReference>
<organism evidence="3 4">
    <name type="scientific">Parashewanella spongiae</name>
    <dbReference type="NCBI Taxonomy" id="342950"/>
    <lineage>
        <taxon>Bacteria</taxon>
        <taxon>Pseudomonadati</taxon>
        <taxon>Pseudomonadota</taxon>
        <taxon>Gammaproteobacteria</taxon>
        <taxon>Alteromonadales</taxon>
        <taxon>Shewanellaceae</taxon>
        <taxon>Parashewanella</taxon>
    </lineage>
</organism>
<evidence type="ECO:0000313" key="4">
    <source>
        <dbReference type="Proteomes" id="UP000273022"/>
    </source>
</evidence>
<evidence type="ECO:0008006" key="5">
    <source>
        <dbReference type="Google" id="ProtNLM"/>
    </source>
</evidence>
<comment type="caution">
    <text evidence="3">The sequence shown here is derived from an EMBL/GenBank/DDBJ whole genome shotgun (WGS) entry which is preliminary data.</text>
</comment>
<reference evidence="3 4" key="1">
    <citation type="submission" date="2018-09" db="EMBL/GenBank/DDBJ databases">
        <title>Phylogeny of the Shewanellaceae, and recommendation for two new genera, Pseudoshewanella and Parashewanella.</title>
        <authorList>
            <person name="Wang G."/>
        </authorList>
    </citation>
    <scope>NUCLEOTIDE SEQUENCE [LARGE SCALE GENOMIC DNA]</scope>
    <source>
        <strain evidence="3 4">KCTC 22492</strain>
    </source>
</reference>
<feature type="domain" description="ATP-dependent RecD2 DNA helicase SH3" evidence="2">
    <location>
        <begin position="36"/>
        <end position="98"/>
    </location>
</feature>
<dbReference type="RefSeq" id="WP_121854771.1">
    <property type="nucleotide sequence ID" value="NZ_CP037952.1"/>
</dbReference>
<dbReference type="SUPFAM" id="SSF52540">
    <property type="entry name" value="P-loop containing nucleoside triphosphate hydrolases"/>
    <property type="match status" value="1"/>
</dbReference>
<proteinExistence type="predicted"/>
<dbReference type="CDD" id="cd18809">
    <property type="entry name" value="SF1_C_RecD"/>
    <property type="match status" value="1"/>
</dbReference>
<sequence length="193" mass="21627">MTVVTQRLPQKFGLDPVNDVQVLAPMNRGGLGARSLNIALQEALSPEAHPKVTRYGWTYAPGDKVIQTVNNYDKEVFNGDIGRVRSVDIEESELIIEFEGREVPYQFNELDEVSLAYAISIHKSQGSEYSCVVIPMAMPLHYMLLERNLLYTGVTRGKNLVILLGQHKAVTMAARTVTSQKRLTNLKARLQQL</sequence>
<dbReference type="InterPro" id="IPR041451">
    <property type="entry name" value="RecD2_SH13"/>
</dbReference>
<dbReference type="Pfam" id="PF13538">
    <property type="entry name" value="UvrD_C_2"/>
    <property type="match status" value="1"/>
</dbReference>
<accession>A0A3A6TBS7</accession>
<evidence type="ECO:0000259" key="1">
    <source>
        <dbReference type="Pfam" id="PF13538"/>
    </source>
</evidence>
<evidence type="ECO:0000313" key="3">
    <source>
        <dbReference type="EMBL" id="RJY07041.1"/>
    </source>
</evidence>
<dbReference type="AlphaFoldDB" id="A0A3A6TBS7"/>
<dbReference type="EMBL" id="QYYH01000139">
    <property type="protein sequence ID" value="RJY07041.1"/>
    <property type="molecule type" value="Genomic_DNA"/>
</dbReference>
<keyword evidence="4" id="KW-1185">Reference proteome</keyword>
<gene>
    <name evidence="3" type="ORF">D5R81_16765</name>
</gene>
<dbReference type="Gene3D" id="3.40.50.300">
    <property type="entry name" value="P-loop containing nucleotide triphosphate hydrolases"/>
    <property type="match status" value="1"/>
</dbReference>
<dbReference type="InterPro" id="IPR027417">
    <property type="entry name" value="P-loop_NTPase"/>
</dbReference>
<dbReference type="InterPro" id="IPR027785">
    <property type="entry name" value="UvrD-like_helicase_C"/>
</dbReference>
<evidence type="ECO:0000259" key="2">
    <source>
        <dbReference type="Pfam" id="PF18335"/>
    </source>
</evidence>
<dbReference type="Pfam" id="PF18335">
    <property type="entry name" value="SH3_13"/>
    <property type="match status" value="1"/>
</dbReference>
<feature type="domain" description="UvrD-like helicase C-terminal" evidence="1">
    <location>
        <begin position="115"/>
        <end position="163"/>
    </location>
</feature>